<dbReference type="GO" id="GO:0016020">
    <property type="term" value="C:membrane"/>
    <property type="evidence" value="ECO:0007669"/>
    <property type="project" value="UniProtKB-SubCell"/>
</dbReference>
<dbReference type="PANTHER" id="PTHR45649">
    <property type="entry name" value="AMINO-ACID PERMEASE BAT1"/>
    <property type="match status" value="1"/>
</dbReference>
<keyword evidence="4 6" id="KW-1133">Transmembrane helix</keyword>
<keyword evidence="2" id="KW-0813">Transport</keyword>
<dbReference type="Proteomes" id="UP000092993">
    <property type="component" value="Unassembled WGS sequence"/>
</dbReference>
<keyword evidence="5 6" id="KW-0472">Membrane</keyword>
<proteinExistence type="predicted"/>
<sequence length="179" mass="20360">MSTCHLQRDDCERAVDKARDTVNRDRRLKLLTLLFCVFCILGLLPCRRLNNREFDNGSIVSLRHADDVLLAKLGYKSEFKREFSLIETIAFAFSIMGVIASVSSTMSFPLVSGGHVGMVFGNADKRGPLLLFGEARPAEICGPGQLDYRLGERNWPSHARLLYRLHVRPDDHYRALCWF</sequence>
<feature type="transmembrane region" description="Helical" evidence="6">
    <location>
        <begin position="83"/>
        <end position="102"/>
    </location>
</feature>
<evidence type="ECO:0000256" key="3">
    <source>
        <dbReference type="ARBA" id="ARBA00022692"/>
    </source>
</evidence>
<reference evidence="7 8" key="1">
    <citation type="submission" date="2016-03" db="EMBL/GenBank/DDBJ databases">
        <title>Whole genome sequencing of Grifola frondosa 9006-11.</title>
        <authorList>
            <person name="Min B."/>
            <person name="Park H."/>
            <person name="Kim J.-G."/>
            <person name="Cho H."/>
            <person name="Oh Y.-L."/>
            <person name="Kong W.-S."/>
            <person name="Choi I.-G."/>
        </authorList>
    </citation>
    <scope>NUCLEOTIDE SEQUENCE [LARGE SCALE GENOMIC DNA]</scope>
    <source>
        <strain evidence="7 8">9006-11</strain>
    </source>
</reference>
<keyword evidence="8" id="KW-1185">Reference proteome</keyword>
<evidence type="ECO:0000256" key="5">
    <source>
        <dbReference type="ARBA" id="ARBA00023136"/>
    </source>
</evidence>
<evidence type="ECO:0000256" key="4">
    <source>
        <dbReference type="ARBA" id="ARBA00022989"/>
    </source>
</evidence>
<evidence type="ECO:0000313" key="8">
    <source>
        <dbReference type="Proteomes" id="UP000092993"/>
    </source>
</evidence>
<comment type="caution">
    <text evidence="7">The sequence shown here is derived from an EMBL/GenBank/DDBJ whole genome shotgun (WGS) entry which is preliminary data.</text>
</comment>
<accession>A0A1C7M0N8</accession>
<dbReference type="PANTHER" id="PTHR45649:SF26">
    <property type="entry name" value="OS04G0435100 PROTEIN"/>
    <property type="match status" value="1"/>
</dbReference>
<dbReference type="OrthoDB" id="2794083at2759"/>
<organism evidence="7 8">
    <name type="scientific">Grifola frondosa</name>
    <name type="common">Maitake</name>
    <name type="synonym">Polyporus frondosus</name>
    <dbReference type="NCBI Taxonomy" id="5627"/>
    <lineage>
        <taxon>Eukaryota</taxon>
        <taxon>Fungi</taxon>
        <taxon>Dikarya</taxon>
        <taxon>Basidiomycota</taxon>
        <taxon>Agaricomycotina</taxon>
        <taxon>Agaricomycetes</taxon>
        <taxon>Polyporales</taxon>
        <taxon>Grifolaceae</taxon>
        <taxon>Grifola</taxon>
    </lineage>
</organism>
<name>A0A1C7M0N8_GRIFR</name>
<evidence type="ECO:0000313" key="7">
    <source>
        <dbReference type="EMBL" id="OBZ70491.1"/>
    </source>
</evidence>
<keyword evidence="3 6" id="KW-0812">Transmembrane</keyword>
<evidence type="ECO:0000256" key="1">
    <source>
        <dbReference type="ARBA" id="ARBA00004141"/>
    </source>
</evidence>
<evidence type="ECO:0000256" key="2">
    <source>
        <dbReference type="ARBA" id="ARBA00022448"/>
    </source>
</evidence>
<dbReference type="AlphaFoldDB" id="A0A1C7M0N8"/>
<protein>
    <submittedName>
        <fullName evidence="7">Uncharacterized protein</fullName>
    </submittedName>
</protein>
<dbReference type="GO" id="GO:0022857">
    <property type="term" value="F:transmembrane transporter activity"/>
    <property type="evidence" value="ECO:0007669"/>
    <property type="project" value="UniProtKB-ARBA"/>
</dbReference>
<comment type="subcellular location">
    <subcellularLocation>
        <location evidence="1">Membrane</location>
        <topology evidence="1">Multi-pass membrane protein</topology>
    </subcellularLocation>
</comment>
<gene>
    <name evidence="7" type="ORF">A0H81_09576</name>
</gene>
<feature type="transmembrane region" description="Helical" evidence="6">
    <location>
        <begin position="28"/>
        <end position="46"/>
    </location>
</feature>
<dbReference type="STRING" id="5627.A0A1C7M0N8"/>
<evidence type="ECO:0000256" key="6">
    <source>
        <dbReference type="SAM" id="Phobius"/>
    </source>
</evidence>
<dbReference type="EMBL" id="LUGG01000014">
    <property type="protein sequence ID" value="OBZ70491.1"/>
    <property type="molecule type" value="Genomic_DNA"/>
</dbReference>